<keyword evidence="3 4" id="KW-0802">TPR repeat</keyword>
<dbReference type="PANTHER" id="PTHR14699:SF0">
    <property type="entry name" value="TETRATRICOPEPTIDE REPEAT PROTEIN 21 HOMOLOG"/>
    <property type="match status" value="1"/>
</dbReference>
<dbReference type="Pfam" id="PF25063">
    <property type="entry name" value="ARM_TT21_C"/>
    <property type="match status" value="1"/>
</dbReference>
<dbReference type="InterPro" id="IPR056834">
    <property type="entry name" value="ARM_TT21_C"/>
</dbReference>
<reference evidence="10" key="1">
    <citation type="submission" date="2020-05" db="EMBL/GenBank/DDBJ databases">
        <title>Phylogenomic resolution of chytrid fungi.</title>
        <authorList>
            <person name="Stajich J.E."/>
            <person name="Amses K."/>
            <person name="Simmons R."/>
            <person name="Seto K."/>
            <person name="Myers J."/>
            <person name="Bonds A."/>
            <person name="Quandt C.A."/>
            <person name="Barry K."/>
            <person name="Liu P."/>
            <person name="Grigoriev I."/>
            <person name="Longcore J.E."/>
            <person name="James T.Y."/>
        </authorList>
    </citation>
    <scope>NUCLEOTIDE SEQUENCE</scope>
    <source>
        <strain evidence="10">JEL0318</strain>
    </source>
</reference>
<dbReference type="Pfam" id="PF25064">
    <property type="entry name" value="ARM_TT21_5th"/>
    <property type="match status" value="1"/>
</dbReference>
<dbReference type="Proteomes" id="UP001212841">
    <property type="component" value="Unassembled WGS sequence"/>
</dbReference>
<dbReference type="GO" id="GO:0061512">
    <property type="term" value="P:protein localization to cilium"/>
    <property type="evidence" value="ECO:0007669"/>
    <property type="project" value="TreeGrafter"/>
</dbReference>
<sequence length="1290" mass="145836">MSSNHSSWDELIVSITYYAQRKLYNHICSICEDVLRKRVADPLAGFWRAAGLIFQGKHNEALRELQGLSSERDLTLALTTAMIYAHEHCSPVDHEVVDELQARLTVESSSSSSMSNNAFLSVGLFDWLTNNPDRARDWLRKGLAEHAGALDLMAALGWIEVTNPTLGLKSSSWFEKVLEKDPKHLAASFGRMQLSRHQKRPVNQTLEIISQIAVHHPTFKPAYIERMYLLLEINSWDQALEASARIAGLMPDSIDATIVTSLADLCRDGNFEATAMHLGSVSKALVKLEPANAELFSWVAAPFIRLASRNAGILDLCAKLLEKCITWKSDNSAYRTELAYVQLLLGNVPRAKEMYKAASQLDPHNIHALTGTIRCQILSGQYDNAEEQLDILNELQMSMGTEQKGLQHRQDVSNNQRGSGKSAEIAYLSSMLAWNKYKDVRKRRRCLKEACDIQIQVMKNGSPSPDFYVACNPDFVTEIGRDYVESLPMDSKRESGESDADMQTVQELFELMYRVVPGNLDSALLLAKVQFMAGNNAGAQTIASHCLRLDATYAKAEGDFQEALTSLQTAMDLPAMKRSAAGKDVEPITTDDRIALYVELTETHSKLGQTAEATKVIQEAMQNFAGTPAEDRFTLTNAELMVLRGEHDEALKLLGAVRPDSGNFIEARKTMARIFLEHRNDRKMYAQCYRDMVERQPSVENCLLLGDAYLDIQEPDKAIAVYESVIDSKTEKHLVATRLGKALVKTHDYARATAFYESALQHDGHQASFALRYDLANLYKKLKQYDDAMRVINERLDQSSGDGLDSMMEDVKLYVLLAQVQKLNSEADKACGSFLRARELQLSIISRDVVGHDRKGHRDVASDICYELADLYTHVLRDMEKAIAYFNESIQCNDSNRKSMLGLAQLHLSRNDLNAAQNQCSQMIRMDIAKEESTLMLAEILYRRNSYAAAAIHFRQLLEQTPGNYEALMRVVEMTRRSGKLEESKEFFDLVEKRQPKAHLHPGWHFCKGLHARYMNKPNDALQEFNASRWDAEWAERSLYNMIEIYLNPENDIIGGEALGQAADGEGKSDTELLAILNADKLLKELTQNPKTLRTQVLECHTLMATKQKSEIERAIERFSQILNEERDYVPALLGMAVGYVLLKQPPRARNQLKRISKMEWSSDLADDFEKSWLLLADIYIQGGKFDLATELLKRCLNYNRSCAKAWEYLGHIMEKESSFKDAADNYEMAWKLEGESNPAMGFKLAFNHLKAKKFVEAIDVCHKVFSSHPDYPKLRKEILERARSALRFP</sequence>
<dbReference type="Pfam" id="PF25062">
    <property type="entry name" value="ARM_TT21_N"/>
    <property type="match status" value="1"/>
</dbReference>
<dbReference type="InterPro" id="IPR019734">
    <property type="entry name" value="TPR_rpt"/>
</dbReference>
<feature type="domain" description="Tetratricopeptide repeat protein 21A/21B fifth ARM repeats" evidence="8">
    <location>
        <begin position="931"/>
        <end position="1047"/>
    </location>
</feature>
<dbReference type="Gene3D" id="1.25.40.10">
    <property type="entry name" value="Tetratricopeptide repeat domain"/>
    <property type="match status" value="5"/>
</dbReference>
<comment type="similarity">
    <text evidence="1">Belongs to the TTC21 family.</text>
</comment>
<dbReference type="InterPro" id="IPR011990">
    <property type="entry name" value="TPR-like_helical_dom_sf"/>
</dbReference>
<evidence type="ECO:0000313" key="10">
    <source>
        <dbReference type="EMBL" id="KAJ3056599.1"/>
    </source>
</evidence>
<evidence type="ECO:0000259" key="8">
    <source>
        <dbReference type="Pfam" id="PF25064"/>
    </source>
</evidence>
<dbReference type="PANTHER" id="PTHR14699">
    <property type="entry name" value="STI2 PROTEIN-RELATED"/>
    <property type="match status" value="1"/>
</dbReference>
<evidence type="ECO:0000256" key="2">
    <source>
        <dbReference type="ARBA" id="ARBA00022737"/>
    </source>
</evidence>
<dbReference type="InterPro" id="IPR056832">
    <property type="entry name" value="ARM_TT21_2nd"/>
</dbReference>
<feature type="repeat" description="TPR" evidence="4">
    <location>
        <begin position="1204"/>
        <end position="1237"/>
    </location>
</feature>
<dbReference type="InterPro" id="IPR056836">
    <property type="entry name" value="ARM_TT21_4th"/>
</dbReference>
<evidence type="ECO:0000259" key="6">
    <source>
        <dbReference type="Pfam" id="PF25062"/>
    </source>
</evidence>
<dbReference type="EMBL" id="JADGJD010000027">
    <property type="protein sequence ID" value="KAJ3056599.1"/>
    <property type="molecule type" value="Genomic_DNA"/>
</dbReference>
<organism evidence="10 11">
    <name type="scientific">Rhizophlyctis rosea</name>
    <dbReference type="NCBI Taxonomy" id="64517"/>
    <lineage>
        <taxon>Eukaryota</taxon>
        <taxon>Fungi</taxon>
        <taxon>Fungi incertae sedis</taxon>
        <taxon>Chytridiomycota</taxon>
        <taxon>Chytridiomycota incertae sedis</taxon>
        <taxon>Chytridiomycetes</taxon>
        <taxon>Rhizophlyctidales</taxon>
        <taxon>Rhizophlyctidaceae</taxon>
        <taxon>Rhizophlyctis</taxon>
    </lineage>
</organism>
<dbReference type="Pfam" id="PF25058">
    <property type="entry name" value="ARM_TT21"/>
    <property type="match status" value="1"/>
</dbReference>
<dbReference type="Pfam" id="PF25068">
    <property type="entry name" value="ARM_TT21_4th"/>
    <property type="match status" value="1"/>
</dbReference>
<dbReference type="FunFam" id="1.25.40.10:FF:000197">
    <property type="entry name" value="Tetratricopeptide repeat domain 21B"/>
    <property type="match status" value="1"/>
</dbReference>
<feature type="domain" description="Tetratricopeptide repeat protein 21A/21B C-terminal ARM" evidence="7">
    <location>
        <begin position="1079"/>
        <end position="1284"/>
    </location>
</feature>
<evidence type="ECO:0000259" key="5">
    <source>
        <dbReference type="Pfam" id="PF25060"/>
    </source>
</evidence>
<dbReference type="SUPFAM" id="SSF48452">
    <property type="entry name" value="TPR-like"/>
    <property type="match status" value="3"/>
</dbReference>
<name>A0AAD5SM33_9FUNG</name>
<dbReference type="PROSITE" id="PS50005">
    <property type="entry name" value="TPR"/>
    <property type="match status" value="1"/>
</dbReference>
<keyword evidence="11" id="KW-1185">Reference proteome</keyword>
<dbReference type="InterPro" id="IPR056833">
    <property type="entry name" value="ARM_TT21_N"/>
</dbReference>
<dbReference type="InterPro" id="IPR056835">
    <property type="entry name" value="ARM_TT21_5th"/>
</dbReference>
<feature type="domain" description="Tetratricopeptide repeat protein 21A/21B second ARM" evidence="5">
    <location>
        <begin position="277"/>
        <end position="401"/>
    </location>
</feature>
<feature type="domain" description="Tetratricopeptide repeat protein 21A/21B fourth ARM" evidence="9">
    <location>
        <begin position="736"/>
        <end position="889"/>
    </location>
</feature>
<evidence type="ECO:0000259" key="9">
    <source>
        <dbReference type="Pfam" id="PF25068"/>
    </source>
</evidence>
<feature type="domain" description="Tetratricopeptide repeat protein 21A/21B N-terminal ARM repeat" evidence="6">
    <location>
        <begin position="15"/>
        <end position="240"/>
    </location>
</feature>
<keyword evidence="2" id="KW-0677">Repeat</keyword>
<dbReference type="GO" id="GO:0030991">
    <property type="term" value="C:intraciliary transport particle A"/>
    <property type="evidence" value="ECO:0007669"/>
    <property type="project" value="TreeGrafter"/>
</dbReference>
<evidence type="ECO:0000313" key="11">
    <source>
        <dbReference type="Proteomes" id="UP001212841"/>
    </source>
</evidence>
<dbReference type="SMART" id="SM00028">
    <property type="entry name" value="TPR"/>
    <property type="match status" value="12"/>
</dbReference>
<dbReference type="GO" id="GO:0005929">
    <property type="term" value="C:cilium"/>
    <property type="evidence" value="ECO:0007669"/>
    <property type="project" value="GOC"/>
</dbReference>
<protein>
    <submittedName>
        <fullName evidence="10">Tetratricopeptide repeat protein 21B</fullName>
    </submittedName>
</protein>
<proteinExistence type="inferred from homology"/>
<evidence type="ECO:0000256" key="3">
    <source>
        <dbReference type="ARBA" id="ARBA00022803"/>
    </source>
</evidence>
<accession>A0AAD5SM33</accession>
<dbReference type="InterPro" id="IPR040364">
    <property type="entry name" value="TTC21A/TTC21B"/>
</dbReference>
<evidence type="ECO:0000259" key="7">
    <source>
        <dbReference type="Pfam" id="PF25063"/>
    </source>
</evidence>
<dbReference type="Pfam" id="PF13181">
    <property type="entry name" value="TPR_8"/>
    <property type="match status" value="1"/>
</dbReference>
<dbReference type="FunFam" id="1.25.40.10:FF:000377">
    <property type="entry name" value="Tetratricopeptide repeat domain 21B"/>
    <property type="match status" value="1"/>
</dbReference>
<gene>
    <name evidence="10" type="primary">TTC21B</name>
    <name evidence="10" type="ORF">HK097_005762</name>
</gene>
<evidence type="ECO:0000256" key="4">
    <source>
        <dbReference type="PROSITE-ProRule" id="PRU00339"/>
    </source>
</evidence>
<dbReference type="GO" id="GO:0035721">
    <property type="term" value="P:intraciliary retrograde transport"/>
    <property type="evidence" value="ECO:0007669"/>
    <property type="project" value="TreeGrafter"/>
</dbReference>
<evidence type="ECO:0000256" key="1">
    <source>
        <dbReference type="ARBA" id="ARBA00010935"/>
    </source>
</evidence>
<comment type="caution">
    <text evidence="10">The sequence shown here is derived from an EMBL/GenBank/DDBJ whole genome shotgun (WGS) entry which is preliminary data.</text>
</comment>
<dbReference type="Pfam" id="PF25060">
    <property type="entry name" value="ARM_TT21_2nd"/>
    <property type="match status" value="1"/>
</dbReference>